<comment type="caution">
    <text evidence="1">The sequence shown here is derived from an EMBL/GenBank/DDBJ whole genome shotgun (WGS) entry which is preliminary data.</text>
</comment>
<proteinExistence type="predicted"/>
<dbReference type="EMBL" id="JANQDO010000062">
    <property type="protein sequence ID" value="MDH6056882.1"/>
    <property type="molecule type" value="Genomic_DNA"/>
</dbReference>
<keyword evidence="2" id="KW-1185">Reference proteome</keyword>
<sequence length="405" mass="46428">MYAFVDETGNTGANLFDDAQPLFLTAALITKADFDLVHRKEFARICSKLGVRALHASELGFGRLEEVAGDLTKLLKRADARFFISRVEKRYLLATKIFDTFFDSGENPAVPWQTYNVRPLRLILAFKVAHILDENIARLFWSMLMEKSEARARAIIPEICQAIIDRVDLLPDARSREIITNALEWSKAHPEGLDFYQAGRQAKNGHMPNMVAFANLLDGLETLSKKWGREVRLIRHDRQSQFEGTLAEWHRMVANALPDPIELPGETRVLRKVHNSDFEVSASDDSPGIQVCDCILWIFKQFLLGKDIPYNCSKLLHLVMKRGMQNDFSFDGVNRAMEEQFMPMLESEITEEQLAAARELQQRYEAIRIENIAAYERDGLMPFERQVRSQLRREAAVPLVEQVDE</sequence>
<dbReference type="InterPro" id="IPR024524">
    <property type="entry name" value="DUF3800"/>
</dbReference>
<reference evidence="1 2" key="1">
    <citation type="journal article" date="2023" name="J. Phycol.">
        <title>Chrysosporum ovalisporum is synonymous with the true-branching cyanobacterium Umezakia natans (Nostocales/Aphanizomenonaceae).</title>
        <authorList>
            <person name="McGregor G.B."/>
            <person name="Sendall B.C."/>
            <person name="Niiyama Y."/>
            <person name="Tuji A."/>
            <person name="Willis A."/>
        </authorList>
    </citation>
    <scope>NUCLEOTIDE SEQUENCE [LARGE SCALE GENOMIC DNA]</scope>
    <source>
        <strain evidence="1 2">FSS-43</strain>
    </source>
</reference>
<evidence type="ECO:0000313" key="1">
    <source>
        <dbReference type="EMBL" id="MDH6056882.1"/>
    </source>
</evidence>
<accession>A0ABT6K3I3</accession>
<organism evidence="1 2">
    <name type="scientific">Umezakia ovalisporum FSS-43</name>
    <dbReference type="NCBI Taxonomy" id="2740520"/>
    <lineage>
        <taxon>Bacteria</taxon>
        <taxon>Bacillati</taxon>
        <taxon>Cyanobacteriota</taxon>
        <taxon>Cyanophyceae</taxon>
        <taxon>Nostocales</taxon>
        <taxon>Nodulariaceae</taxon>
        <taxon>Umezakia</taxon>
    </lineage>
</organism>
<gene>
    <name evidence="1" type="ORF">NWP19_08825</name>
</gene>
<dbReference type="RefSeq" id="WP_058816015.1">
    <property type="nucleotide sequence ID" value="NZ_JANQDO010000062.1"/>
</dbReference>
<evidence type="ECO:0000313" key="2">
    <source>
        <dbReference type="Proteomes" id="UP001159371"/>
    </source>
</evidence>
<dbReference type="Proteomes" id="UP001159371">
    <property type="component" value="Unassembled WGS sequence"/>
</dbReference>
<name>A0ABT6K3I3_9CYAN</name>
<protein>
    <submittedName>
        <fullName evidence="1">DUF3800 domain-containing protein</fullName>
    </submittedName>
</protein>
<dbReference type="Pfam" id="PF12686">
    <property type="entry name" value="DUF3800"/>
    <property type="match status" value="1"/>
</dbReference>